<reference evidence="2 3" key="1">
    <citation type="journal article" date="2023" name="Plants (Basel)">
        <title>Bridging the Gap: Combining Genomics and Transcriptomics Approaches to Understand Stylosanthes scabra, an Orphan Legume from the Brazilian Caatinga.</title>
        <authorList>
            <person name="Ferreira-Neto J.R.C."/>
            <person name="da Silva M.D."/>
            <person name="Binneck E."/>
            <person name="de Melo N.F."/>
            <person name="da Silva R.H."/>
            <person name="de Melo A.L.T.M."/>
            <person name="Pandolfi V."/>
            <person name="Bustamante F.O."/>
            <person name="Brasileiro-Vidal A.C."/>
            <person name="Benko-Iseppon A.M."/>
        </authorList>
    </citation>
    <scope>NUCLEOTIDE SEQUENCE [LARGE SCALE GENOMIC DNA]</scope>
    <source>
        <tissue evidence="2">Leaves</tissue>
    </source>
</reference>
<feature type="compositionally biased region" description="Basic and acidic residues" evidence="1">
    <location>
        <begin position="109"/>
        <end position="130"/>
    </location>
</feature>
<keyword evidence="3" id="KW-1185">Reference proteome</keyword>
<dbReference type="Proteomes" id="UP001341840">
    <property type="component" value="Unassembled WGS sequence"/>
</dbReference>
<gene>
    <name evidence="2" type="ORF">PIB30_066750</name>
</gene>
<name>A0ABU6WKR7_9FABA</name>
<sequence length="145" mass="16682">MKYNGFTNPLVHLRDFEHRMVLQQSGLRNQMSGFPDNPHRAGESVVYFPFSGPLKGRTQNAKNKSLLCDYHQGYGHKTQDCYDPKDAIEQAIRDGKLIEFVIIIREPRNSNRERPPRMESRKPNNRRDDDNPVMQVAVITGSNAV</sequence>
<evidence type="ECO:0000313" key="2">
    <source>
        <dbReference type="EMBL" id="MED6186442.1"/>
    </source>
</evidence>
<feature type="region of interest" description="Disordered" evidence="1">
    <location>
        <begin position="109"/>
        <end position="133"/>
    </location>
</feature>
<proteinExistence type="predicted"/>
<evidence type="ECO:0000256" key="1">
    <source>
        <dbReference type="SAM" id="MobiDB-lite"/>
    </source>
</evidence>
<organism evidence="2 3">
    <name type="scientific">Stylosanthes scabra</name>
    <dbReference type="NCBI Taxonomy" id="79078"/>
    <lineage>
        <taxon>Eukaryota</taxon>
        <taxon>Viridiplantae</taxon>
        <taxon>Streptophyta</taxon>
        <taxon>Embryophyta</taxon>
        <taxon>Tracheophyta</taxon>
        <taxon>Spermatophyta</taxon>
        <taxon>Magnoliopsida</taxon>
        <taxon>eudicotyledons</taxon>
        <taxon>Gunneridae</taxon>
        <taxon>Pentapetalae</taxon>
        <taxon>rosids</taxon>
        <taxon>fabids</taxon>
        <taxon>Fabales</taxon>
        <taxon>Fabaceae</taxon>
        <taxon>Papilionoideae</taxon>
        <taxon>50 kb inversion clade</taxon>
        <taxon>dalbergioids sensu lato</taxon>
        <taxon>Dalbergieae</taxon>
        <taxon>Pterocarpus clade</taxon>
        <taxon>Stylosanthes</taxon>
    </lineage>
</organism>
<protein>
    <submittedName>
        <fullName evidence="2">Uncharacterized protein</fullName>
    </submittedName>
</protein>
<comment type="caution">
    <text evidence="2">The sequence shown here is derived from an EMBL/GenBank/DDBJ whole genome shotgun (WGS) entry which is preliminary data.</text>
</comment>
<evidence type="ECO:0000313" key="3">
    <source>
        <dbReference type="Proteomes" id="UP001341840"/>
    </source>
</evidence>
<dbReference type="EMBL" id="JASCZI010181928">
    <property type="protein sequence ID" value="MED6186442.1"/>
    <property type="molecule type" value="Genomic_DNA"/>
</dbReference>
<accession>A0ABU6WKR7</accession>